<accession>A0A1Q9EGI5</accession>
<feature type="compositionally biased region" description="Polar residues" evidence="1">
    <location>
        <begin position="101"/>
        <end position="117"/>
    </location>
</feature>
<dbReference type="EMBL" id="LSRX01000158">
    <property type="protein sequence ID" value="OLQ06535.1"/>
    <property type="molecule type" value="Genomic_DNA"/>
</dbReference>
<gene>
    <name evidence="2" type="ORF">AK812_SmicGene10180</name>
</gene>
<dbReference type="AlphaFoldDB" id="A0A1Q9EGI5"/>
<keyword evidence="3" id="KW-1185">Reference proteome</keyword>
<name>A0A1Q9EGI5_SYMMI</name>
<protein>
    <submittedName>
        <fullName evidence="2">Uncharacterized protein</fullName>
    </submittedName>
</protein>
<organism evidence="2 3">
    <name type="scientific">Symbiodinium microadriaticum</name>
    <name type="common">Dinoflagellate</name>
    <name type="synonym">Zooxanthella microadriatica</name>
    <dbReference type="NCBI Taxonomy" id="2951"/>
    <lineage>
        <taxon>Eukaryota</taxon>
        <taxon>Sar</taxon>
        <taxon>Alveolata</taxon>
        <taxon>Dinophyceae</taxon>
        <taxon>Suessiales</taxon>
        <taxon>Symbiodiniaceae</taxon>
        <taxon>Symbiodinium</taxon>
    </lineage>
</organism>
<feature type="compositionally biased region" description="Basic and acidic residues" evidence="1">
    <location>
        <begin position="68"/>
        <end position="77"/>
    </location>
</feature>
<evidence type="ECO:0000313" key="2">
    <source>
        <dbReference type="EMBL" id="OLQ06535.1"/>
    </source>
</evidence>
<evidence type="ECO:0000256" key="1">
    <source>
        <dbReference type="SAM" id="MobiDB-lite"/>
    </source>
</evidence>
<reference evidence="2 3" key="1">
    <citation type="submission" date="2016-02" db="EMBL/GenBank/DDBJ databases">
        <title>Genome analysis of coral dinoflagellate symbionts highlights evolutionary adaptations to a symbiotic lifestyle.</title>
        <authorList>
            <person name="Aranda M."/>
            <person name="Li Y."/>
            <person name="Liew Y.J."/>
            <person name="Baumgarten S."/>
            <person name="Simakov O."/>
            <person name="Wilson M."/>
            <person name="Piel J."/>
            <person name="Ashoor H."/>
            <person name="Bougouffa S."/>
            <person name="Bajic V.B."/>
            <person name="Ryu T."/>
            <person name="Ravasi T."/>
            <person name="Bayer T."/>
            <person name="Micklem G."/>
            <person name="Kim H."/>
            <person name="Bhak J."/>
            <person name="Lajeunesse T.C."/>
            <person name="Voolstra C.R."/>
        </authorList>
    </citation>
    <scope>NUCLEOTIDE SEQUENCE [LARGE SCALE GENOMIC DNA]</scope>
    <source>
        <strain evidence="2 3">CCMP2467</strain>
    </source>
</reference>
<dbReference type="Proteomes" id="UP000186817">
    <property type="component" value="Unassembled WGS sequence"/>
</dbReference>
<comment type="caution">
    <text evidence="2">The sequence shown here is derived from an EMBL/GenBank/DDBJ whole genome shotgun (WGS) entry which is preliminary data.</text>
</comment>
<feature type="region of interest" description="Disordered" evidence="1">
    <location>
        <begin position="45"/>
        <end position="118"/>
    </location>
</feature>
<evidence type="ECO:0000313" key="3">
    <source>
        <dbReference type="Proteomes" id="UP000186817"/>
    </source>
</evidence>
<feature type="region of interest" description="Disordered" evidence="1">
    <location>
        <begin position="241"/>
        <end position="268"/>
    </location>
</feature>
<dbReference type="OrthoDB" id="10298359at2759"/>
<sequence>MAPVVDGSTSSNAKATTIAGASPVRVSHVPSFAWESRGVPLGPRWMGSLRTTKGTLVCPMPRSNNGRTRSDPAEDSHAGAPGNLPVNAGSLGDALPDSDNPAETPSPQDESLGQQTAPAGEQEHAMCSFLLLGQNYIAELVEVRLPVGLDVATAVARALLPELLKMLLDCHVYKLCIPNLLVRMLCVSPCLPGTALVLLLPLIREGSTAEYSLSISLARSIGLDGEVFTIFFRPFHISPDHFPPPPDHPDDDDDDEGSHDGGDDNEGIQQIIPGKGNLVCRLRQFPSSHNLSGSRFERCWNSESTTPFTPREKVNGEGMQSRDNCTPWHENDGIPCLYLMLARFIDRDRIVTEVNIYMAFVIKARKMKEMPSNIITLRLYKKIKIEQTLFGYNPIKITQEKPSIKKGNGTEQLKSSWRNADPVHSFCLQGQEAEVILARNAEACGVLSPEEYQENLISTSVDTLNSEVEARGKSGGNGIGDSDNFCKSLRPQWHVT</sequence>
<proteinExistence type="predicted"/>